<gene>
    <name evidence="5" type="primary">rna1</name>
    <name evidence="5" type="ORF">OHK93_002474</name>
</gene>
<keyword evidence="3" id="KW-0677">Repeat</keyword>
<dbReference type="CDD" id="cd00116">
    <property type="entry name" value="LRR_RI"/>
    <property type="match status" value="1"/>
</dbReference>
<evidence type="ECO:0000313" key="6">
    <source>
        <dbReference type="Proteomes" id="UP001161017"/>
    </source>
</evidence>
<keyword evidence="1" id="KW-0343">GTPase activation</keyword>
<dbReference type="InterPro" id="IPR027038">
    <property type="entry name" value="RanGap"/>
</dbReference>
<sequence length="431" mass="46666">MAPPPSSSTSTHFHLSPPTTTPLKLTTQEEIEPHLKPLILTSSTLSSLSLSGTSLGAPASAHLSTHFPALTHLRSANLADIFTSRLLAEIPPALDSLLTGLLQCPRLEEIDLSDNAFGLNTVAPLTSYLSRAASLRVLRLQNNGLGPNAGAQIADALLRLAELKAQTPTAAKLEVIVCGRNRLESGSMGAWARMLEAHGEGLKEVRMVQNGIRQEGIVKILEEGLGKCGGLERVDLQDNTFTVSGAQSLAKVVGRWGQLKELGVGDSLLGRRGAVVLADVLAKGGNKGLEVLRLQYNEIDASGVAAIRRAVEGGLPRLRRLELNGNKFAEEDEGVEGLRLLLEKRKEEAGIEEEMEGEWGLDEFSDLEEESDEEDEGDEDDEEKEEEEEEEEAKRETVLKDADEEENQKVAEKKDKDVDDLADALGKTHVQ</sequence>
<dbReference type="GO" id="GO:0005096">
    <property type="term" value="F:GTPase activator activity"/>
    <property type="evidence" value="ECO:0007669"/>
    <property type="project" value="UniProtKB-KW"/>
</dbReference>
<dbReference type="GO" id="GO:0006913">
    <property type="term" value="P:nucleocytoplasmic transport"/>
    <property type="evidence" value="ECO:0007669"/>
    <property type="project" value="TreeGrafter"/>
</dbReference>
<proteinExistence type="predicted"/>
<protein>
    <submittedName>
        <fullName evidence="5">Ran GAP Rna1</fullName>
    </submittedName>
</protein>
<keyword evidence="2" id="KW-0433">Leucine-rich repeat</keyword>
<dbReference type="PANTHER" id="PTHR24113:SF12">
    <property type="entry name" value="RAN GTPASE-ACTIVATING PROTEIN 1"/>
    <property type="match status" value="1"/>
</dbReference>
<dbReference type="GO" id="GO:0048471">
    <property type="term" value="C:perinuclear region of cytoplasm"/>
    <property type="evidence" value="ECO:0007669"/>
    <property type="project" value="TreeGrafter"/>
</dbReference>
<name>A0AA43TYS7_9LECA</name>
<evidence type="ECO:0000313" key="5">
    <source>
        <dbReference type="EMBL" id="MDI1491265.1"/>
    </source>
</evidence>
<dbReference type="SUPFAM" id="SSF52047">
    <property type="entry name" value="RNI-like"/>
    <property type="match status" value="1"/>
</dbReference>
<keyword evidence="6" id="KW-1185">Reference proteome</keyword>
<dbReference type="GO" id="GO:0031267">
    <property type="term" value="F:small GTPase binding"/>
    <property type="evidence" value="ECO:0007669"/>
    <property type="project" value="TreeGrafter"/>
</dbReference>
<feature type="compositionally biased region" description="Basic and acidic residues" evidence="4">
    <location>
        <begin position="392"/>
        <end position="419"/>
    </location>
</feature>
<feature type="compositionally biased region" description="Low complexity" evidence="4">
    <location>
        <begin position="7"/>
        <end position="22"/>
    </location>
</feature>
<feature type="region of interest" description="Disordered" evidence="4">
    <location>
        <begin position="1"/>
        <end position="22"/>
    </location>
</feature>
<accession>A0AA43TYS7</accession>
<dbReference type="SMART" id="SM00368">
    <property type="entry name" value="LRR_RI"/>
    <property type="match status" value="8"/>
</dbReference>
<dbReference type="GO" id="GO:0005829">
    <property type="term" value="C:cytosol"/>
    <property type="evidence" value="ECO:0007669"/>
    <property type="project" value="TreeGrafter"/>
</dbReference>
<dbReference type="Gene3D" id="3.80.10.10">
    <property type="entry name" value="Ribonuclease Inhibitor"/>
    <property type="match status" value="1"/>
</dbReference>
<organism evidence="5 6">
    <name type="scientific">Ramalina farinacea</name>
    <dbReference type="NCBI Taxonomy" id="258253"/>
    <lineage>
        <taxon>Eukaryota</taxon>
        <taxon>Fungi</taxon>
        <taxon>Dikarya</taxon>
        <taxon>Ascomycota</taxon>
        <taxon>Pezizomycotina</taxon>
        <taxon>Lecanoromycetes</taxon>
        <taxon>OSLEUM clade</taxon>
        <taxon>Lecanoromycetidae</taxon>
        <taxon>Lecanorales</taxon>
        <taxon>Lecanorineae</taxon>
        <taxon>Ramalinaceae</taxon>
        <taxon>Ramalina</taxon>
    </lineage>
</organism>
<evidence type="ECO:0000256" key="4">
    <source>
        <dbReference type="SAM" id="MobiDB-lite"/>
    </source>
</evidence>
<dbReference type="InterPro" id="IPR032675">
    <property type="entry name" value="LRR_dom_sf"/>
</dbReference>
<feature type="region of interest" description="Disordered" evidence="4">
    <location>
        <begin position="349"/>
        <end position="431"/>
    </location>
</feature>
<feature type="compositionally biased region" description="Acidic residues" evidence="4">
    <location>
        <begin position="350"/>
        <end position="391"/>
    </location>
</feature>
<dbReference type="InterPro" id="IPR001611">
    <property type="entry name" value="Leu-rich_rpt"/>
</dbReference>
<dbReference type="PANTHER" id="PTHR24113">
    <property type="entry name" value="RAN GTPASE-ACTIVATING PROTEIN 1"/>
    <property type="match status" value="1"/>
</dbReference>
<evidence type="ECO:0000256" key="3">
    <source>
        <dbReference type="ARBA" id="ARBA00022737"/>
    </source>
</evidence>
<evidence type="ECO:0000256" key="2">
    <source>
        <dbReference type="ARBA" id="ARBA00022614"/>
    </source>
</evidence>
<comment type="caution">
    <text evidence="5">The sequence shown here is derived from an EMBL/GenBank/DDBJ whole genome shotgun (WGS) entry which is preliminary data.</text>
</comment>
<reference evidence="5" key="1">
    <citation type="journal article" date="2023" name="Genome Biol. Evol.">
        <title>First Whole Genome Sequence and Flow Cytometry Genome Size Data for the Lichen-Forming Fungus Ramalina farinacea (Ascomycota).</title>
        <authorList>
            <person name="Llewellyn T."/>
            <person name="Mian S."/>
            <person name="Hill R."/>
            <person name="Leitch I.J."/>
            <person name="Gaya E."/>
        </authorList>
    </citation>
    <scope>NUCLEOTIDE SEQUENCE</scope>
    <source>
        <strain evidence="5">LIQ254RAFAR</strain>
    </source>
</reference>
<evidence type="ECO:0000256" key="1">
    <source>
        <dbReference type="ARBA" id="ARBA00022468"/>
    </source>
</evidence>
<dbReference type="GO" id="GO:0005634">
    <property type="term" value="C:nucleus"/>
    <property type="evidence" value="ECO:0007669"/>
    <property type="project" value="TreeGrafter"/>
</dbReference>
<dbReference type="Proteomes" id="UP001161017">
    <property type="component" value="Unassembled WGS sequence"/>
</dbReference>
<dbReference type="Pfam" id="PF13516">
    <property type="entry name" value="LRR_6"/>
    <property type="match status" value="2"/>
</dbReference>
<dbReference type="AlphaFoldDB" id="A0AA43TYS7"/>
<dbReference type="EMBL" id="JAPUFD010000014">
    <property type="protein sequence ID" value="MDI1491265.1"/>
    <property type="molecule type" value="Genomic_DNA"/>
</dbReference>